<dbReference type="PROSITE" id="PS51416">
    <property type="entry name" value="MIB_HERC2"/>
    <property type="match status" value="2"/>
</dbReference>
<dbReference type="InterPro" id="IPR010606">
    <property type="entry name" value="Mib_Herc2"/>
</dbReference>
<dbReference type="PROSITE" id="PS50918">
    <property type="entry name" value="WWE"/>
    <property type="match status" value="1"/>
</dbReference>
<dbReference type="AlphaFoldDB" id="A0A8B8DNL1"/>
<dbReference type="GO" id="GO:0005737">
    <property type="term" value="C:cytoplasm"/>
    <property type="evidence" value="ECO:0007669"/>
    <property type="project" value="TreeGrafter"/>
</dbReference>
<dbReference type="Gene3D" id="2.30.30.40">
    <property type="entry name" value="SH3 Domains"/>
    <property type="match status" value="2"/>
</dbReference>
<dbReference type="InterPro" id="IPR037252">
    <property type="entry name" value="Mib_Herc2_sf"/>
</dbReference>
<evidence type="ECO:0000259" key="1">
    <source>
        <dbReference type="PROSITE" id="PS50918"/>
    </source>
</evidence>
<dbReference type="SUPFAM" id="SSF117839">
    <property type="entry name" value="WWE domain"/>
    <property type="match status" value="1"/>
</dbReference>
<dbReference type="PANTHER" id="PTHR24202">
    <property type="entry name" value="E3 UBIQUITIN-PROTEIN LIGASE MIB2"/>
    <property type="match status" value="1"/>
</dbReference>
<evidence type="ECO:0000313" key="4">
    <source>
        <dbReference type="RefSeq" id="XP_022329772.1"/>
    </source>
</evidence>
<accession>A0A8B8DNL1</accession>
<feature type="domain" description="WWE" evidence="1">
    <location>
        <begin position="301"/>
        <end position="378"/>
    </location>
</feature>
<evidence type="ECO:0000313" key="3">
    <source>
        <dbReference type="Proteomes" id="UP000694844"/>
    </source>
</evidence>
<dbReference type="GeneID" id="111128452"/>
<dbReference type="OrthoDB" id="438049at2759"/>
<dbReference type="InterPro" id="IPR004170">
    <property type="entry name" value="WWE_dom"/>
</dbReference>
<dbReference type="RefSeq" id="XP_022329772.1">
    <property type="nucleotide sequence ID" value="XM_022474064.1"/>
</dbReference>
<dbReference type="GO" id="GO:0046872">
    <property type="term" value="F:metal ion binding"/>
    <property type="evidence" value="ECO:0007669"/>
    <property type="project" value="InterPro"/>
</dbReference>
<dbReference type="InterPro" id="IPR037197">
    <property type="entry name" value="WWE_dom_sf"/>
</dbReference>
<feature type="domain" description="MIB/HERC2" evidence="2">
    <location>
        <begin position="166"/>
        <end position="239"/>
    </location>
</feature>
<dbReference type="KEGG" id="cvn:111128452"/>
<keyword evidence="3" id="KW-1185">Reference proteome</keyword>
<dbReference type="Pfam" id="PF02825">
    <property type="entry name" value="WWE"/>
    <property type="match status" value="1"/>
</dbReference>
<evidence type="ECO:0000259" key="2">
    <source>
        <dbReference type="PROSITE" id="PS51416"/>
    </source>
</evidence>
<dbReference type="Gene3D" id="3.30.720.50">
    <property type="match status" value="1"/>
</dbReference>
<organism evidence="3 4">
    <name type="scientific">Crassostrea virginica</name>
    <name type="common">Eastern oyster</name>
    <dbReference type="NCBI Taxonomy" id="6565"/>
    <lineage>
        <taxon>Eukaryota</taxon>
        <taxon>Metazoa</taxon>
        <taxon>Spiralia</taxon>
        <taxon>Lophotrochozoa</taxon>
        <taxon>Mollusca</taxon>
        <taxon>Bivalvia</taxon>
        <taxon>Autobranchia</taxon>
        <taxon>Pteriomorphia</taxon>
        <taxon>Ostreida</taxon>
        <taxon>Ostreoidea</taxon>
        <taxon>Ostreidae</taxon>
        <taxon>Crassostrea</taxon>
    </lineage>
</organism>
<dbReference type="Proteomes" id="UP000694844">
    <property type="component" value="Chromosome 4"/>
</dbReference>
<gene>
    <name evidence="4" type="primary">LOC111128452</name>
</gene>
<dbReference type="GO" id="GO:0016567">
    <property type="term" value="P:protein ubiquitination"/>
    <property type="evidence" value="ECO:0007669"/>
    <property type="project" value="InterPro"/>
</dbReference>
<reference evidence="4" key="1">
    <citation type="submission" date="2025-08" db="UniProtKB">
        <authorList>
            <consortium name="RefSeq"/>
        </authorList>
    </citation>
    <scope>IDENTIFICATION</scope>
    <source>
        <tissue evidence="4">Whole sample</tissue>
    </source>
</reference>
<dbReference type="GO" id="GO:0004842">
    <property type="term" value="F:ubiquitin-protein transferase activity"/>
    <property type="evidence" value="ECO:0007669"/>
    <property type="project" value="InterPro"/>
</dbReference>
<dbReference type="PANTHER" id="PTHR24202:SF4">
    <property type="entry name" value="E3 UBIQUITIN-PROTEIN LIGASE MIB2-RELATED"/>
    <property type="match status" value="1"/>
</dbReference>
<dbReference type="SUPFAM" id="SSF159034">
    <property type="entry name" value="Mib/herc2 domain-like"/>
    <property type="match status" value="2"/>
</dbReference>
<proteinExistence type="predicted"/>
<sequence length="385" mass="43898">MVMESKGGKLIPFKEARQFGRYALNIVLASKVLERMPIEDQFSKDLIKSEVSRTQKLQEQDLEDVCEIIGNRHAYCSSSKLLEDKEAEEEIEFLERDPNMPNVGTRVRRGPDWKWKNQDGQGAGTVVGHGTRAGWINVEWDTGLMLPYRYGCNGLFNAYDIEPCEEPRIRQNHTIAVGCLVQRGPDWKWGDQDGGDGNIGTVYRLKTPTEIYVRWPNGNKSNYRYGYKHCYDVKLCDPFDPCVKDTIRRQGEASSLKSAHISSPKVGIVLDTSGNSLHDLTSGQSSLYSCKRLSRTKKGKYYFKNSTGNSKNKTWQWRALDNSWHDFSKSDNQAIENGLAQGTVTTVLVNIRDQSYRVNLKKKIMVNTKSKSVSDIRLQDKRHDQ</sequence>
<feature type="domain" description="MIB/HERC2" evidence="2">
    <location>
        <begin position="94"/>
        <end position="167"/>
    </location>
</feature>
<protein>
    <submittedName>
        <fullName evidence="4">Uncharacterized protein LOC111128452</fullName>
    </submittedName>
</protein>
<name>A0A8B8DNL1_CRAVI</name>
<dbReference type="Pfam" id="PF06701">
    <property type="entry name" value="MIB_HERC2"/>
    <property type="match status" value="2"/>
</dbReference>